<evidence type="ECO:0000256" key="3">
    <source>
        <dbReference type="ARBA" id="ARBA00022630"/>
    </source>
</evidence>
<dbReference type="Proteomes" id="UP001589613">
    <property type="component" value="Unassembled WGS sequence"/>
</dbReference>
<dbReference type="Pfam" id="PF01266">
    <property type="entry name" value="DAO"/>
    <property type="match status" value="1"/>
</dbReference>
<proteinExistence type="inferred from homology"/>
<dbReference type="EC" id="1.1.5.3" evidence="6"/>
<dbReference type="Pfam" id="PF16901">
    <property type="entry name" value="DAO_C"/>
    <property type="match status" value="1"/>
</dbReference>
<dbReference type="EMBL" id="JBHMAX010000002">
    <property type="protein sequence ID" value="MFB9730718.1"/>
    <property type="molecule type" value="Genomic_DNA"/>
</dbReference>
<dbReference type="InterPro" id="IPR031656">
    <property type="entry name" value="DAO_C"/>
</dbReference>
<comment type="cofactor">
    <cofactor evidence="1 6">
        <name>FAD</name>
        <dbReference type="ChEBI" id="CHEBI:57692"/>
    </cofactor>
</comment>
<organism evidence="9 10">
    <name type="scientific">Ornithinimicrobium kibberense</name>
    <dbReference type="NCBI Taxonomy" id="282060"/>
    <lineage>
        <taxon>Bacteria</taxon>
        <taxon>Bacillati</taxon>
        <taxon>Actinomycetota</taxon>
        <taxon>Actinomycetes</taxon>
        <taxon>Micrococcales</taxon>
        <taxon>Ornithinimicrobiaceae</taxon>
        <taxon>Ornithinimicrobium</taxon>
    </lineage>
</organism>
<dbReference type="RefSeq" id="WP_141337479.1">
    <property type="nucleotide sequence ID" value="NZ_JBHMAX010000002.1"/>
</dbReference>
<dbReference type="InterPro" id="IPR006076">
    <property type="entry name" value="FAD-dep_OxRdtase"/>
</dbReference>
<dbReference type="PANTHER" id="PTHR11985">
    <property type="entry name" value="GLYCEROL-3-PHOSPHATE DEHYDROGENASE"/>
    <property type="match status" value="1"/>
</dbReference>
<name>A0ABV5UYT3_9MICO</name>
<dbReference type="PROSITE" id="PS00978">
    <property type="entry name" value="FAD_G3PDH_2"/>
    <property type="match status" value="1"/>
</dbReference>
<evidence type="ECO:0000256" key="5">
    <source>
        <dbReference type="ARBA" id="ARBA00023002"/>
    </source>
</evidence>
<sequence length="586" mass="63997">MQPKALTGRSRDEAWQVLRDSGRPGRAVDVLVVGGGVTGAGTALDAATRGLSTVLVEAEDWASGTSQWSTKLVHGGLRYLQMLDLHLVHEALTERGLLLRTLAPHLVKPMPFLIPLEHRWWQRLYYGAGVTLYDLLANVLPGERALPVHQHTTRRGLHRAFPDLRGGRAVGAVRYWDATVDDARLVTTIVHTAHTYGAQVASRSRVLDLVREDDRVVGARVRDEETGEEVDVRAHQVISTTGVWTEEVGGLAGADGGLRVMASKGIHLVVPRDRIRGSQGLFLQTERSVLFFIPWSRYWIIGTTDTPWHGDLRHPVATATDIDYVLDHANTVLTTRLTRDDVLGWYAGLRPLLQPGTRGEPDSAKISREHTVVSPVPGLTVVGGGKLTTYRVMAADAVDLSLGDRAADLPSITTQIPLVGAVGEGAMRRRMPALRDRFGWDEQMTDHLLHRYGSLVEQLLDLIAEDSSLAQPLEHAPAYLRAEIAYACISEGVLHLEDIMMRRTRLYYEAAGKGLAAAAEIADIAVQWLGWGEDKAARELADYERRVRADEAAASQPDDLSALAARDRVLRGEPAAATPGTAGGSS</sequence>
<gene>
    <name evidence="9" type="ORF">ACFFN0_01520</name>
</gene>
<dbReference type="InterPro" id="IPR036188">
    <property type="entry name" value="FAD/NAD-bd_sf"/>
</dbReference>
<protein>
    <recommendedName>
        <fullName evidence="6">Glycerol-3-phosphate dehydrogenase</fullName>
        <ecNumber evidence="6">1.1.5.3</ecNumber>
    </recommendedName>
</protein>
<reference evidence="9 10" key="1">
    <citation type="submission" date="2024-09" db="EMBL/GenBank/DDBJ databases">
        <authorList>
            <person name="Sun Q."/>
            <person name="Mori K."/>
        </authorList>
    </citation>
    <scope>NUCLEOTIDE SEQUENCE [LARGE SCALE GENOMIC DNA]</scope>
    <source>
        <strain evidence="9 10">JCM 12763</strain>
    </source>
</reference>
<comment type="catalytic activity">
    <reaction evidence="6">
        <text>a quinone + sn-glycerol 3-phosphate = dihydroxyacetone phosphate + a quinol</text>
        <dbReference type="Rhea" id="RHEA:18977"/>
        <dbReference type="ChEBI" id="CHEBI:24646"/>
        <dbReference type="ChEBI" id="CHEBI:57597"/>
        <dbReference type="ChEBI" id="CHEBI:57642"/>
        <dbReference type="ChEBI" id="CHEBI:132124"/>
        <dbReference type="EC" id="1.1.5.3"/>
    </reaction>
</comment>
<evidence type="ECO:0000256" key="2">
    <source>
        <dbReference type="ARBA" id="ARBA00007330"/>
    </source>
</evidence>
<keyword evidence="5 6" id="KW-0560">Oxidoreductase</keyword>
<keyword evidence="3 6" id="KW-0285">Flavoprotein</keyword>
<dbReference type="Gene3D" id="3.30.9.10">
    <property type="entry name" value="D-Amino Acid Oxidase, subunit A, domain 2"/>
    <property type="match status" value="1"/>
</dbReference>
<dbReference type="GO" id="GO:0016491">
    <property type="term" value="F:oxidoreductase activity"/>
    <property type="evidence" value="ECO:0007669"/>
    <property type="project" value="UniProtKB-KW"/>
</dbReference>
<dbReference type="InterPro" id="IPR038299">
    <property type="entry name" value="DAO_C_sf"/>
</dbReference>
<evidence type="ECO:0000313" key="9">
    <source>
        <dbReference type="EMBL" id="MFB9730718.1"/>
    </source>
</evidence>
<dbReference type="Gene3D" id="1.10.8.870">
    <property type="entry name" value="Alpha-glycerophosphate oxidase, cap domain"/>
    <property type="match status" value="1"/>
</dbReference>
<evidence type="ECO:0000313" key="10">
    <source>
        <dbReference type="Proteomes" id="UP001589613"/>
    </source>
</evidence>
<accession>A0ABV5UYT3</accession>
<keyword evidence="10" id="KW-1185">Reference proteome</keyword>
<feature type="domain" description="Alpha-glycerophosphate oxidase C-terminal" evidence="8">
    <location>
        <begin position="411"/>
        <end position="535"/>
    </location>
</feature>
<evidence type="ECO:0000259" key="8">
    <source>
        <dbReference type="Pfam" id="PF16901"/>
    </source>
</evidence>
<dbReference type="PROSITE" id="PS00977">
    <property type="entry name" value="FAD_G3PDH_1"/>
    <property type="match status" value="1"/>
</dbReference>
<dbReference type="PRINTS" id="PR01001">
    <property type="entry name" value="FADG3PDH"/>
</dbReference>
<evidence type="ECO:0000256" key="1">
    <source>
        <dbReference type="ARBA" id="ARBA00001974"/>
    </source>
</evidence>
<dbReference type="InterPro" id="IPR000447">
    <property type="entry name" value="G3P_DH_FAD-dep"/>
</dbReference>
<evidence type="ECO:0000259" key="7">
    <source>
        <dbReference type="Pfam" id="PF01266"/>
    </source>
</evidence>
<comment type="similarity">
    <text evidence="2 6">Belongs to the FAD-dependent glycerol-3-phosphate dehydrogenase family.</text>
</comment>
<dbReference type="SUPFAM" id="SSF51905">
    <property type="entry name" value="FAD/NAD(P)-binding domain"/>
    <property type="match status" value="1"/>
</dbReference>
<dbReference type="PANTHER" id="PTHR11985:SF31">
    <property type="entry name" value="GLYCEROL-3-PHOSPHATE DEHYDROGENASE 2"/>
    <property type="match status" value="1"/>
</dbReference>
<evidence type="ECO:0000256" key="6">
    <source>
        <dbReference type="RuleBase" id="RU361217"/>
    </source>
</evidence>
<dbReference type="Gene3D" id="3.50.50.60">
    <property type="entry name" value="FAD/NAD(P)-binding domain"/>
    <property type="match status" value="1"/>
</dbReference>
<comment type="caution">
    <text evidence="9">The sequence shown here is derived from an EMBL/GenBank/DDBJ whole genome shotgun (WGS) entry which is preliminary data.</text>
</comment>
<keyword evidence="4" id="KW-0274">FAD</keyword>
<dbReference type="SUPFAM" id="SSF54373">
    <property type="entry name" value="FAD-linked reductases, C-terminal domain"/>
    <property type="match status" value="1"/>
</dbReference>
<evidence type="ECO:0000256" key="4">
    <source>
        <dbReference type="ARBA" id="ARBA00022827"/>
    </source>
</evidence>
<feature type="domain" description="FAD dependent oxidoreductase" evidence="7">
    <location>
        <begin position="29"/>
        <end position="390"/>
    </location>
</feature>